<sequence>MPLDSVLVECPNKNSGCKVKLKTKDVEYHEENCDFSTIECEGCHKELKRKDLRQHEKIKRCVESKLKRELIKATKGFNDENKQHILKIKMDSAKRTGRQLRQYHNRLHEKIGFSPRVPSATRRSPQFFFSTICKRCNRSFNDTTNHSSACTWHEGPILPVFGTCQACGRLDYQIGCIAGEHS</sequence>
<dbReference type="OrthoDB" id="9049620at2759"/>
<dbReference type="Gene3D" id="3.30.40.10">
    <property type="entry name" value="Zinc/RING finger domain, C3HC4 (zinc finger)"/>
    <property type="match status" value="1"/>
</dbReference>
<dbReference type="EMBL" id="CAJFCJ010000019">
    <property type="protein sequence ID" value="CAD5123802.1"/>
    <property type="molecule type" value="Genomic_DNA"/>
</dbReference>
<gene>
    <name evidence="1" type="ORF">DGYR_LOCUS11436</name>
</gene>
<keyword evidence="2" id="KW-1185">Reference proteome</keyword>
<proteinExistence type="predicted"/>
<accession>A0A7I8W6R5</accession>
<protein>
    <submittedName>
        <fullName evidence="1">DgyrCDS12113</fullName>
    </submittedName>
</protein>
<evidence type="ECO:0000313" key="1">
    <source>
        <dbReference type="EMBL" id="CAD5123802.1"/>
    </source>
</evidence>
<comment type="caution">
    <text evidence="1">The sequence shown here is derived from an EMBL/GenBank/DDBJ whole genome shotgun (WGS) entry which is preliminary data.</text>
</comment>
<dbReference type="InterPro" id="IPR013083">
    <property type="entry name" value="Znf_RING/FYVE/PHD"/>
</dbReference>
<name>A0A7I8W6R5_9ANNE</name>
<organism evidence="1 2">
    <name type="scientific">Dimorphilus gyrociliatus</name>
    <dbReference type="NCBI Taxonomy" id="2664684"/>
    <lineage>
        <taxon>Eukaryota</taxon>
        <taxon>Metazoa</taxon>
        <taxon>Spiralia</taxon>
        <taxon>Lophotrochozoa</taxon>
        <taxon>Annelida</taxon>
        <taxon>Polychaeta</taxon>
        <taxon>Polychaeta incertae sedis</taxon>
        <taxon>Dinophilidae</taxon>
        <taxon>Dimorphilus</taxon>
    </lineage>
</organism>
<dbReference type="Proteomes" id="UP000549394">
    <property type="component" value="Unassembled WGS sequence"/>
</dbReference>
<dbReference type="SUPFAM" id="SSF49599">
    <property type="entry name" value="TRAF domain-like"/>
    <property type="match status" value="1"/>
</dbReference>
<reference evidence="1 2" key="1">
    <citation type="submission" date="2020-08" db="EMBL/GenBank/DDBJ databases">
        <authorList>
            <person name="Hejnol A."/>
        </authorList>
    </citation>
    <scope>NUCLEOTIDE SEQUENCE [LARGE SCALE GENOMIC DNA]</scope>
</reference>
<evidence type="ECO:0000313" key="2">
    <source>
        <dbReference type="Proteomes" id="UP000549394"/>
    </source>
</evidence>
<dbReference type="AlphaFoldDB" id="A0A7I8W6R5"/>